<name>A0AAF3J574_9BILA</name>
<proteinExistence type="predicted"/>
<feature type="compositionally biased region" description="Polar residues" evidence="1">
    <location>
        <begin position="348"/>
        <end position="359"/>
    </location>
</feature>
<feature type="region of interest" description="Disordered" evidence="1">
    <location>
        <begin position="825"/>
        <end position="844"/>
    </location>
</feature>
<keyword evidence="2" id="KW-1185">Reference proteome</keyword>
<reference evidence="3" key="1">
    <citation type="submission" date="2024-02" db="UniProtKB">
        <authorList>
            <consortium name="WormBaseParasite"/>
        </authorList>
    </citation>
    <scope>IDENTIFICATION</scope>
</reference>
<feature type="region of interest" description="Disordered" evidence="1">
    <location>
        <begin position="1042"/>
        <end position="1101"/>
    </location>
</feature>
<feature type="compositionally biased region" description="Low complexity" evidence="1">
    <location>
        <begin position="1147"/>
        <end position="1165"/>
    </location>
</feature>
<sequence length="1181" mass="127591">MSSQFEQLRAKAGHWTLAEDSQLCSMFEGFSQMLQQRTGALEERLGTMTRNITEIDVGIEAINGHLDLLASRQFVEQKISEDDQFRPINSDVGPMKTMQQNQTETIDSIKSAIRGGIGFVSGEIGLGRGEFNLPPMIGSVDFQRETFVLTKKTEKPKEIGKIEGNSENFVSAPLQSAPINAPETPLPQENPIDKKPQPIPPVPSLPAQLPKRSTLFDSEDDEDDEDDIFAQAKRHVAAKSESPFDRSSSSKKSTEPVPLVVEPVDEPVDDEPTTEVIKNLEAEPNDLSSDIQKLPGDAPPTNTFVPSLADVLSATTNLKSRRETGTAKTPISHFQAPNPDVQYPGKVSTGTTVPQNPQNKVDLEKKALKQETKAPEKKIPPTTTAAPVKKSIFDDSDSDSDLFTIAAQKVAASKAKQASATKSAPITVPETPLPPENPINKSKPPSQNAQKIDEKQKRTTVPPPPAAVPQEAEKVEKVAEKQKVVESVEKKPIKVSVRKTGLFDDSDSDDDLFSAIKKRPPSGFQPQGKVGVEKSISKSSPKPKSLFDDSDSGEDLFAKSSQSSKSSKSSRQIVKNEPRIQASTRIVEVEKSLPPSDPLATVTLVTSRKEESPRKLEKAEAGVEKLVSEETDSTLTTSKSINASDNLLDHRIVTQEADSRQKEITVAGLRQKGVTVEADKVRAETKDTEKRQEVVQIERVDAVTSRIAESKEKVAEKLAEVEKKPQSPIGIVEAVIAQLPEIFSKPNASVSASLREDLRDFPNPSTDLVETEPTTKPRGATLNLAVEDDQPFALPTERTFDEKPGSEKKPKSISPIVSAQIFDSNPPIFARNDSPPAAPNQPSTSVFAAEEFEEGPGFEIPSDPDLERSTDEMNVRGKLNNTALANKLNACLAKPPPPGGVRLFPPPPSVKSDEPSSAQSVSPIPAPSAIRRTHSEQAPPQSESKLFDEKPHLLSSTVKNRVTGPMRRPPSRASVVLRSGSSESESGNRAQSIAAFPSEAPVMRRNASPPQRVVRSMVLPSGSSVQEIEKVERKLSGSKIATSTTITSESPENKNIGVVRPKSPEKAAQAPPTIEPTPRKISVTSVSQSPPLVRKGSTGSRISITSQTLKSSDLKEKSVFSVKTTSGISASKPSSTNDPSKPPPAPAAAKVSTTTAKATSSTVKKSLFDDSDEDLDLFRKK</sequence>
<feature type="compositionally biased region" description="Low complexity" evidence="1">
    <location>
        <begin position="406"/>
        <end position="424"/>
    </location>
</feature>
<accession>A0AAF3J574</accession>
<organism evidence="2 3">
    <name type="scientific">Mesorhabditis belari</name>
    <dbReference type="NCBI Taxonomy" id="2138241"/>
    <lineage>
        <taxon>Eukaryota</taxon>
        <taxon>Metazoa</taxon>
        <taxon>Ecdysozoa</taxon>
        <taxon>Nematoda</taxon>
        <taxon>Chromadorea</taxon>
        <taxon>Rhabditida</taxon>
        <taxon>Rhabditina</taxon>
        <taxon>Rhabditomorpha</taxon>
        <taxon>Rhabditoidea</taxon>
        <taxon>Rhabditidae</taxon>
        <taxon>Mesorhabditinae</taxon>
        <taxon>Mesorhabditis</taxon>
    </lineage>
</organism>
<feature type="region of interest" description="Disordered" evidence="1">
    <location>
        <begin position="319"/>
        <end position="638"/>
    </location>
</feature>
<feature type="region of interest" description="Disordered" evidence="1">
    <location>
        <begin position="177"/>
        <end position="305"/>
    </location>
</feature>
<feature type="compositionally biased region" description="Polar residues" evidence="1">
    <location>
        <begin position="439"/>
        <end position="450"/>
    </location>
</feature>
<feature type="compositionally biased region" description="Acidic residues" evidence="1">
    <location>
        <begin position="263"/>
        <end position="273"/>
    </location>
</feature>
<feature type="compositionally biased region" description="Basic and acidic residues" evidence="1">
    <location>
        <begin position="361"/>
        <end position="379"/>
    </location>
</feature>
<feature type="compositionally biased region" description="Basic and acidic residues" evidence="1">
    <location>
        <begin position="798"/>
        <end position="810"/>
    </location>
</feature>
<evidence type="ECO:0000313" key="3">
    <source>
        <dbReference type="WBParaSite" id="MBELARI_LOCUS16931"/>
    </source>
</evidence>
<dbReference type="WBParaSite" id="MBELARI_LOCUS16931">
    <property type="protein sequence ID" value="MBELARI_LOCUS16931"/>
    <property type="gene ID" value="MBELARI_LOCUS16931"/>
</dbReference>
<feature type="compositionally biased region" description="Polar residues" evidence="1">
    <location>
        <begin position="1123"/>
        <end position="1138"/>
    </location>
</feature>
<feature type="compositionally biased region" description="Basic and acidic residues" evidence="1">
    <location>
        <begin position="607"/>
        <end position="628"/>
    </location>
</feature>
<feature type="compositionally biased region" description="Basic and acidic residues" evidence="1">
    <location>
        <begin position="471"/>
        <end position="492"/>
    </location>
</feature>
<feature type="compositionally biased region" description="Polar residues" evidence="1">
    <location>
        <begin position="763"/>
        <end position="774"/>
    </location>
</feature>
<evidence type="ECO:0000313" key="2">
    <source>
        <dbReference type="Proteomes" id="UP000887575"/>
    </source>
</evidence>
<evidence type="ECO:0000256" key="1">
    <source>
        <dbReference type="SAM" id="MobiDB-lite"/>
    </source>
</evidence>
<feature type="compositionally biased region" description="Acidic residues" evidence="1">
    <location>
        <begin position="217"/>
        <end position="228"/>
    </location>
</feature>
<feature type="region of interest" description="Disordered" evidence="1">
    <location>
        <begin position="756"/>
        <end position="817"/>
    </location>
</feature>
<dbReference type="Proteomes" id="UP000887575">
    <property type="component" value="Unassembled WGS sequence"/>
</dbReference>
<feature type="region of interest" description="Disordered" evidence="1">
    <location>
        <begin position="890"/>
        <end position="1011"/>
    </location>
</feature>
<feature type="compositionally biased region" description="Low complexity" evidence="1">
    <location>
        <begin position="239"/>
        <end position="262"/>
    </location>
</feature>
<feature type="compositionally biased region" description="Low complexity" evidence="1">
    <location>
        <begin position="559"/>
        <end position="570"/>
    </location>
</feature>
<feature type="region of interest" description="Disordered" evidence="1">
    <location>
        <begin position="1123"/>
        <end position="1166"/>
    </location>
</feature>
<feature type="compositionally biased region" description="Pro residues" evidence="1">
    <location>
        <begin position="894"/>
        <end position="909"/>
    </location>
</feature>
<dbReference type="AlphaFoldDB" id="A0AAF3J574"/>
<protein>
    <submittedName>
        <fullName evidence="3">Uncharacterized protein</fullName>
    </submittedName>
</protein>